<protein>
    <submittedName>
        <fullName evidence="4">HTH domain protein</fullName>
    </submittedName>
</protein>
<name>A0ABX2YFF3_9BACT</name>
<dbReference type="Proteomes" id="UP000093159">
    <property type="component" value="Unassembled WGS sequence"/>
</dbReference>
<dbReference type="InterPro" id="IPR026881">
    <property type="entry name" value="WYL_dom"/>
</dbReference>
<gene>
    <name evidence="4" type="ORF">AAX28_01695</name>
</gene>
<evidence type="ECO:0000313" key="4">
    <source>
        <dbReference type="EMBL" id="OCL90876.1"/>
    </source>
</evidence>
<dbReference type="InterPro" id="IPR057727">
    <property type="entry name" value="WCX_dom"/>
</dbReference>
<dbReference type="PROSITE" id="PS52050">
    <property type="entry name" value="WYL"/>
    <property type="match status" value="1"/>
</dbReference>
<comment type="caution">
    <text evidence="4">The sequence shown here is derived from an EMBL/GenBank/DDBJ whole genome shotgun (WGS) entry which is preliminary data.</text>
</comment>
<keyword evidence="5" id="KW-1185">Reference proteome</keyword>
<proteinExistence type="predicted"/>
<dbReference type="InterPro" id="IPR013196">
    <property type="entry name" value="HTH_11"/>
</dbReference>
<dbReference type="Pfam" id="PF13280">
    <property type="entry name" value="WYL"/>
    <property type="match status" value="1"/>
</dbReference>
<dbReference type="EMBL" id="LDIR01000003">
    <property type="protein sequence ID" value="OCL90876.1"/>
    <property type="molecule type" value="Genomic_DNA"/>
</dbReference>
<accession>A0ABX2YFF3</accession>
<feature type="domain" description="WYL" evidence="2">
    <location>
        <begin position="134"/>
        <end position="178"/>
    </location>
</feature>
<feature type="domain" description="WCX" evidence="3">
    <location>
        <begin position="222"/>
        <end position="299"/>
    </location>
</feature>
<organism evidence="4 5">
    <name type="scientific">Arcobacter porcinus</name>
    <dbReference type="NCBI Taxonomy" id="1935204"/>
    <lineage>
        <taxon>Bacteria</taxon>
        <taxon>Pseudomonadati</taxon>
        <taxon>Campylobacterota</taxon>
        <taxon>Epsilonproteobacteria</taxon>
        <taxon>Campylobacterales</taxon>
        <taxon>Arcobacteraceae</taxon>
        <taxon>Arcobacter</taxon>
    </lineage>
</organism>
<dbReference type="Gene3D" id="1.10.10.10">
    <property type="entry name" value="Winged helix-like DNA-binding domain superfamily/Winged helix DNA-binding domain"/>
    <property type="match status" value="1"/>
</dbReference>
<reference evidence="4 5" key="1">
    <citation type="submission" date="2015-05" db="EMBL/GenBank/DDBJ databases">
        <authorList>
            <person name="Rovetto F."/>
            <person name="Cocolin L."/>
            <person name="Illeghems K."/>
            <person name="Van Nieuwerburgh F."/>
            <person name="Houf K."/>
        </authorList>
    </citation>
    <scope>NUCLEOTIDE SEQUENCE [LARGE SCALE GENOMIC DNA]</scope>
    <source>
        <strain evidence="4 5">117434</strain>
    </source>
</reference>
<dbReference type="Pfam" id="PF25583">
    <property type="entry name" value="WCX"/>
    <property type="match status" value="1"/>
</dbReference>
<evidence type="ECO:0000259" key="1">
    <source>
        <dbReference type="Pfam" id="PF08279"/>
    </source>
</evidence>
<dbReference type="PANTHER" id="PTHR34580">
    <property type="match status" value="1"/>
</dbReference>
<dbReference type="InterPro" id="IPR036388">
    <property type="entry name" value="WH-like_DNA-bd_sf"/>
</dbReference>
<feature type="domain" description="Helix-turn-helix type 11" evidence="1">
    <location>
        <begin position="11"/>
        <end position="46"/>
    </location>
</feature>
<dbReference type="RefSeq" id="WP_066179589.1">
    <property type="nucleotide sequence ID" value="NZ_LDIR01000003.1"/>
</dbReference>
<evidence type="ECO:0000313" key="5">
    <source>
        <dbReference type="Proteomes" id="UP000093159"/>
    </source>
</evidence>
<dbReference type="PANTHER" id="PTHR34580:SF1">
    <property type="entry name" value="PROTEIN PAFC"/>
    <property type="match status" value="1"/>
</dbReference>
<dbReference type="Pfam" id="PF08279">
    <property type="entry name" value="HTH_11"/>
    <property type="match status" value="1"/>
</dbReference>
<evidence type="ECO:0000259" key="2">
    <source>
        <dbReference type="Pfam" id="PF13280"/>
    </source>
</evidence>
<sequence length="301" mass="35687">MQHDYDKILTRLTVILSRLYQAEQLKPSDLAKEFNVSERTIQRDFKDRLIHFPIYYENKHWKMQKDFKIEKNISIEDAITLDILENLSMNLGDKFHSKTSTILKKLKNRQYSPIFTKLNMEDISSEYESMISFEDAITQKYQIEVKYISRYKEEIIVINPIKIVNFEGLWYLVATDTKNILKSYYIKNITLLNKLDTKFEIPKKVEEILNNAISIWFSEDEPFEVILEIDNYVAKYFKSKPISNTQKIINEDEQKLTISVMATNDMEIIPIVKSWMPFIKVLSPSRIQESVKEEAKKLLDL</sequence>
<dbReference type="InterPro" id="IPR051534">
    <property type="entry name" value="CBASS_pafABC_assoc_protein"/>
</dbReference>
<evidence type="ECO:0000259" key="3">
    <source>
        <dbReference type="Pfam" id="PF25583"/>
    </source>
</evidence>